<feature type="compositionally biased region" description="Low complexity" evidence="1">
    <location>
        <begin position="176"/>
        <end position="190"/>
    </location>
</feature>
<gene>
    <name evidence="2" type="primary">106059008</name>
</gene>
<organism evidence="2 3">
    <name type="scientific">Biomphalaria glabrata</name>
    <name type="common">Bloodfluke planorb</name>
    <name type="synonym">Freshwater snail</name>
    <dbReference type="NCBI Taxonomy" id="6526"/>
    <lineage>
        <taxon>Eukaryota</taxon>
        <taxon>Metazoa</taxon>
        <taxon>Spiralia</taxon>
        <taxon>Lophotrochozoa</taxon>
        <taxon>Mollusca</taxon>
        <taxon>Gastropoda</taxon>
        <taxon>Heterobranchia</taxon>
        <taxon>Euthyneura</taxon>
        <taxon>Panpulmonata</taxon>
        <taxon>Hygrophila</taxon>
        <taxon>Lymnaeoidea</taxon>
        <taxon>Planorbidae</taxon>
        <taxon>Biomphalaria</taxon>
    </lineage>
</organism>
<dbReference type="AlphaFoldDB" id="A0A2C9M3B4"/>
<dbReference type="InterPro" id="IPR016024">
    <property type="entry name" value="ARM-type_fold"/>
</dbReference>
<evidence type="ECO:0000313" key="2">
    <source>
        <dbReference type="EnsemblMetazoa" id="BGLB038054-PA"/>
    </source>
</evidence>
<proteinExistence type="predicted"/>
<reference evidence="2" key="1">
    <citation type="submission" date="2020-05" db="UniProtKB">
        <authorList>
            <consortium name="EnsemblMetazoa"/>
        </authorList>
    </citation>
    <scope>IDENTIFICATION</scope>
    <source>
        <strain evidence="2">BB02</strain>
    </source>
</reference>
<evidence type="ECO:0008006" key="4">
    <source>
        <dbReference type="Google" id="ProtNLM"/>
    </source>
</evidence>
<dbReference type="GO" id="GO:0000226">
    <property type="term" value="P:microtubule cytoskeleton organization"/>
    <property type="evidence" value="ECO:0007669"/>
    <property type="project" value="TreeGrafter"/>
</dbReference>
<dbReference type="GO" id="GO:0005881">
    <property type="term" value="C:cytoplasmic microtubule"/>
    <property type="evidence" value="ECO:0007669"/>
    <property type="project" value="TreeGrafter"/>
</dbReference>
<evidence type="ECO:0000313" key="3">
    <source>
        <dbReference type="Proteomes" id="UP000076420"/>
    </source>
</evidence>
<protein>
    <recommendedName>
        <fullName evidence="4">TOG domain-containing protein</fullName>
    </recommendedName>
</protein>
<sequence length="363" mass="39941">MFQSLKKGMDTEAEITAKTLLAKGGESNQFIREDVDKALCSLVDNLSPQRAMLALILGGASHKNVQIRKTTAQFVVELVEKMGAGKILSGVKDITDRVLPTVANFAMDSSQETRYYGRKILHMLMSHPEFEKMLSKHLPGNLLRNVQDVVDNLKQKGLGERPSELSSARSRKSGHGSRSNSSVRGGSANSPAEGAAPVQTQRRPLVRTDEARMEEVKTMTDLLAANNWQQRYEGISKFQAMCETYPQVVSSQIIKIFDKFLPRLTDSNSKVNLYALKVMLDVVPLIKDSMGSVISLTVSAVAPNLSSKNKEIYSTAAEIMDALIDNLDLTMLVQPFANQAINATSKSKADMVDKVSCKFLVRT</sequence>
<name>A0A2C9M3B4_BIOGL</name>
<dbReference type="VEuPathDB" id="VectorBase:BGLB038054"/>
<dbReference type="GO" id="GO:0005929">
    <property type="term" value="C:cilium"/>
    <property type="evidence" value="ECO:0007669"/>
    <property type="project" value="TreeGrafter"/>
</dbReference>
<evidence type="ECO:0000256" key="1">
    <source>
        <dbReference type="SAM" id="MobiDB-lite"/>
    </source>
</evidence>
<dbReference type="Proteomes" id="UP000076420">
    <property type="component" value="Unassembled WGS sequence"/>
</dbReference>
<dbReference type="KEGG" id="bgt:106059008"/>
<dbReference type="Gene3D" id="1.25.10.10">
    <property type="entry name" value="Leucine-rich Repeat Variant"/>
    <property type="match status" value="2"/>
</dbReference>
<dbReference type="PANTHER" id="PTHR21567">
    <property type="entry name" value="CLASP"/>
    <property type="match status" value="1"/>
</dbReference>
<feature type="region of interest" description="Disordered" evidence="1">
    <location>
        <begin position="155"/>
        <end position="208"/>
    </location>
</feature>
<dbReference type="InterPro" id="IPR011989">
    <property type="entry name" value="ARM-like"/>
</dbReference>
<dbReference type="GO" id="GO:0008017">
    <property type="term" value="F:microtubule binding"/>
    <property type="evidence" value="ECO:0007669"/>
    <property type="project" value="TreeGrafter"/>
</dbReference>
<dbReference type="PANTHER" id="PTHR21567:SF87">
    <property type="entry name" value="CRESCERIN-LIKE PROTEIN CHE-12"/>
    <property type="match status" value="1"/>
</dbReference>
<accession>A0A2C9M3B4</accession>
<dbReference type="EnsemblMetazoa" id="BGLB038054-RA">
    <property type="protein sequence ID" value="BGLB038054-PA"/>
    <property type="gene ID" value="BGLB038054"/>
</dbReference>
<dbReference type="VEuPathDB" id="VectorBase:BGLAX_043561"/>
<dbReference type="SUPFAM" id="SSF48371">
    <property type="entry name" value="ARM repeat"/>
    <property type="match status" value="1"/>
</dbReference>